<dbReference type="RefSeq" id="WP_110886031.1">
    <property type="nucleotide sequence ID" value="NZ_QJSX01000004.1"/>
</dbReference>
<keyword evidence="1" id="KW-0677">Repeat</keyword>
<dbReference type="InterPro" id="IPR017871">
    <property type="entry name" value="ABC_transporter-like_CS"/>
</dbReference>
<dbReference type="AlphaFoldDB" id="A0A318SEH8"/>
<feature type="domain" description="ABC transporter" evidence="5">
    <location>
        <begin position="317"/>
        <end position="529"/>
    </location>
</feature>
<dbReference type="InterPro" id="IPR003439">
    <property type="entry name" value="ABC_transporter-like_ATP-bd"/>
</dbReference>
<evidence type="ECO:0000313" key="6">
    <source>
        <dbReference type="EMBL" id="PYE54922.1"/>
    </source>
</evidence>
<keyword evidence="2" id="KW-0547">Nucleotide-binding</keyword>
<dbReference type="PROSITE" id="PS50893">
    <property type="entry name" value="ABC_TRANSPORTER_2"/>
    <property type="match status" value="2"/>
</dbReference>
<dbReference type="InterPro" id="IPR050611">
    <property type="entry name" value="ABCF"/>
</dbReference>
<name>A0A318SEH8_9DEIO</name>
<dbReference type="PANTHER" id="PTHR19211">
    <property type="entry name" value="ATP-BINDING TRANSPORT PROTEIN-RELATED"/>
    <property type="match status" value="1"/>
</dbReference>
<keyword evidence="3 6" id="KW-0067">ATP-binding</keyword>
<dbReference type="CDD" id="cd03221">
    <property type="entry name" value="ABCF_EF-3"/>
    <property type="match status" value="1"/>
</dbReference>
<feature type="domain" description="ABC transporter" evidence="5">
    <location>
        <begin position="5"/>
        <end position="253"/>
    </location>
</feature>
<sequence length="699" mass="77277">MPTLLTLEGVSLTRGDRVILRHVDLSVSTGERLALLGRNGAGKTTLLSILGGHLKPDEGDLWKAPDVRVAELPQQPVFEGNATVAELVAAANPHKTREADLARLAARLDAEPHLLPVWAERQAAFEAAGGYRFEVDAATTLGVLELRGFERRVANTLSGGERTRLALALALLTDPDLLLLDEPTNHLDVRMREWLEGRLLAARAAIVLTSHDRDLLDRVAARSLWIEEGEASAYPGGYSTARAARDIERRTRTRAHKLAAGEYERLAGSAARERRWGRQAEALRSRAERVDVVDAPLPERKLRMRLLSGDARAKVLVWAEHLRKVYGERVVLQDVHLKIRQGDRIVLLGPNGTGKTTLLKLLVGELYPDGADAKLQFEPGVTVAYLDQTWHGLHPDAPLGKQFTDRFGEGRARALLGRANFSGEFWDRSPRDLSGGERARAGIALVGGLRADLLLLDEPTNHLDVEALEALETAVTSYGGASLIVTHDRRFARDVATRVWRIEDAALTETATPGDRLKLDPARTLQGDPPPPPPPPRPRDRLRRGETRLADLDARLVHTTLTGREEARVRSERHALRRQLYDLYADVFGADVFDHEVREGPLHVRGVKTGRGGAFYARRADGCPGLAWSGEELSWQGGTAERWFAAHLTRGALRILFEHWNVTSVRFANGRVLSLEEYERTLDGRGADAAPKYEGHNSR</sequence>
<organism evidence="6 7">
    <name type="scientific">Deinococcus yavapaiensis KR-236</name>
    <dbReference type="NCBI Taxonomy" id="694435"/>
    <lineage>
        <taxon>Bacteria</taxon>
        <taxon>Thermotogati</taxon>
        <taxon>Deinococcota</taxon>
        <taxon>Deinococci</taxon>
        <taxon>Deinococcales</taxon>
        <taxon>Deinococcaceae</taxon>
        <taxon>Deinococcus</taxon>
    </lineage>
</organism>
<keyword evidence="7" id="KW-1185">Reference proteome</keyword>
<dbReference type="OrthoDB" id="9801441at2"/>
<dbReference type="PANTHER" id="PTHR19211:SF14">
    <property type="entry name" value="ATP-BINDING CASSETTE SUB-FAMILY F MEMBER 1"/>
    <property type="match status" value="1"/>
</dbReference>
<dbReference type="EMBL" id="QJSX01000004">
    <property type="protein sequence ID" value="PYE54922.1"/>
    <property type="molecule type" value="Genomic_DNA"/>
</dbReference>
<dbReference type="FunFam" id="3.40.50.300:FF:000011">
    <property type="entry name" value="Putative ABC transporter ATP-binding component"/>
    <property type="match status" value="1"/>
</dbReference>
<accession>A0A318SEH8</accession>
<dbReference type="GO" id="GO:0005524">
    <property type="term" value="F:ATP binding"/>
    <property type="evidence" value="ECO:0007669"/>
    <property type="project" value="UniProtKB-KW"/>
</dbReference>
<comment type="caution">
    <text evidence="6">The sequence shown here is derived from an EMBL/GenBank/DDBJ whole genome shotgun (WGS) entry which is preliminary data.</text>
</comment>
<protein>
    <submittedName>
        <fullName evidence="6">ATP-binding cassette subfamily F protein 3</fullName>
    </submittedName>
</protein>
<dbReference type="PROSITE" id="PS00211">
    <property type="entry name" value="ABC_TRANSPORTER_1"/>
    <property type="match status" value="1"/>
</dbReference>
<evidence type="ECO:0000259" key="5">
    <source>
        <dbReference type="PROSITE" id="PS50893"/>
    </source>
</evidence>
<evidence type="ECO:0000256" key="1">
    <source>
        <dbReference type="ARBA" id="ARBA00022737"/>
    </source>
</evidence>
<dbReference type="Proteomes" id="UP000248326">
    <property type="component" value="Unassembled WGS sequence"/>
</dbReference>
<dbReference type="SUPFAM" id="SSF52540">
    <property type="entry name" value="P-loop containing nucleoside triphosphate hydrolases"/>
    <property type="match status" value="2"/>
</dbReference>
<dbReference type="GO" id="GO:0016887">
    <property type="term" value="F:ATP hydrolysis activity"/>
    <property type="evidence" value="ECO:0007669"/>
    <property type="project" value="InterPro"/>
</dbReference>
<dbReference type="Gene3D" id="3.40.50.300">
    <property type="entry name" value="P-loop containing nucleotide triphosphate hydrolases"/>
    <property type="match status" value="2"/>
</dbReference>
<evidence type="ECO:0000256" key="2">
    <source>
        <dbReference type="ARBA" id="ARBA00022741"/>
    </source>
</evidence>
<dbReference type="Pfam" id="PF00005">
    <property type="entry name" value="ABC_tran"/>
    <property type="match status" value="2"/>
</dbReference>
<evidence type="ECO:0000313" key="7">
    <source>
        <dbReference type="Proteomes" id="UP000248326"/>
    </source>
</evidence>
<dbReference type="SMART" id="SM00382">
    <property type="entry name" value="AAA"/>
    <property type="match status" value="2"/>
</dbReference>
<evidence type="ECO:0000256" key="4">
    <source>
        <dbReference type="SAM" id="MobiDB-lite"/>
    </source>
</evidence>
<reference evidence="6 7" key="1">
    <citation type="submission" date="2018-06" db="EMBL/GenBank/DDBJ databases">
        <title>Genomic Encyclopedia of Type Strains, Phase IV (KMG-IV): sequencing the most valuable type-strain genomes for metagenomic binning, comparative biology and taxonomic classification.</title>
        <authorList>
            <person name="Goeker M."/>
        </authorList>
    </citation>
    <scope>NUCLEOTIDE SEQUENCE [LARGE SCALE GENOMIC DNA]</scope>
    <source>
        <strain evidence="6 7">DSM 18048</strain>
    </source>
</reference>
<evidence type="ECO:0000256" key="3">
    <source>
        <dbReference type="ARBA" id="ARBA00022840"/>
    </source>
</evidence>
<feature type="region of interest" description="Disordered" evidence="4">
    <location>
        <begin position="511"/>
        <end position="543"/>
    </location>
</feature>
<dbReference type="InterPro" id="IPR003593">
    <property type="entry name" value="AAA+_ATPase"/>
</dbReference>
<gene>
    <name evidence="6" type="ORF">DES52_104195</name>
</gene>
<dbReference type="InterPro" id="IPR027417">
    <property type="entry name" value="P-loop_NTPase"/>
</dbReference>
<proteinExistence type="predicted"/>